<accession>A0A1A9UY78</accession>
<evidence type="ECO:0000313" key="1">
    <source>
        <dbReference type="EnsemblMetazoa" id="GAUT019593-PA"/>
    </source>
</evidence>
<sequence>MAERDHQPHLSTATVRRYYPIYYAAWHQNNNHQREHNRTVWRFYYEKVPKEMICASPLTGLELIKPSHYRIFTATCDSPVKPGNIIMQGDSSSQFSSIQSNATSPPSDSLETYSTLKAKCQVSSAEFVCIFHRIYIHVNMALRANSTTCTHATASSNNVAVWVLYTFGQTCAATKRAHKEEPIAINTISIDCNKLTLQLITIWYHTCLCNK</sequence>
<organism evidence="1 2">
    <name type="scientific">Glossina austeni</name>
    <name type="common">Savannah tsetse fly</name>
    <dbReference type="NCBI Taxonomy" id="7395"/>
    <lineage>
        <taxon>Eukaryota</taxon>
        <taxon>Metazoa</taxon>
        <taxon>Ecdysozoa</taxon>
        <taxon>Arthropoda</taxon>
        <taxon>Hexapoda</taxon>
        <taxon>Insecta</taxon>
        <taxon>Pterygota</taxon>
        <taxon>Neoptera</taxon>
        <taxon>Endopterygota</taxon>
        <taxon>Diptera</taxon>
        <taxon>Brachycera</taxon>
        <taxon>Muscomorpha</taxon>
        <taxon>Hippoboscoidea</taxon>
        <taxon>Glossinidae</taxon>
        <taxon>Glossina</taxon>
    </lineage>
</organism>
<dbReference type="AlphaFoldDB" id="A0A1A9UY78"/>
<dbReference type="VEuPathDB" id="VectorBase:GAUT019593"/>
<proteinExistence type="predicted"/>
<dbReference type="Proteomes" id="UP000078200">
    <property type="component" value="Unassembled WGS sequence"/>
</dbReference>
<evidence type="ECO:0000313" key="2">
    <source>
        <dbReference type="Proteomes" id="UP000078200"/>
    </source>
</evidence>
<keyword evidence="2" id="KW-1185">Reference proteome</keyword>
<protein>
    <submittedName>
        <fullName evidence="1">Uncharacterized protein</fullName>
    </submittedName>
</protein>
<reference evidence="1" key="1">
    <citation type="submission" date="2020-05" db="UniProtKB">
        <authorList>
            <consortium name="EnsemblMetazoa"/>
        </authorList>
    </citation>
    <scope>IDENTIFICATION</scope>
    <source>
        <strain evidence="1">TTRI</strain>
    </source>
</reference>
<name>A0A1A9UY78_GLOAU</name>
<dbReference type="EnsemblMetazoa" id="GAUT019593-RA">
    <property type="protein sequence ID" value="GAUT019593-PA"/>
    <property type="gene ID" value="GAUT019593"/>
</dbReference>